<gene>
    <name evidence="1" type="ORF">BJ138DRAFT_1108569</name>
</gene>
<organism evidence="1 2">
    <name type="scientific">Hygrophoropsis aurantiaca</name>
    <dbReference type="NCBI Taxonomy" id="72124"/>
    <lineage>
        <taxon>Eukaryota</taxon>
        <taxon>Fungi</taxon>
        <taxon>Dikarya</taxon>
        <taxon>Basidiomycota</taxon>
        <taxon>Agaricomycotina</taxon>
        <taxon>Agaricomycetes</taxon>
        <taxon>Agaricomycetidae</taxon>
        <taxon>Boletales</taxon>
        <taxon>Coniophorineae</taxon>
        <taxon>Hygrophoropsidaceae</taxon>
        <taxon>Hygrophoropsis</taxon>
    </lineage>
</organism>
<evidence type="ECO:0000313" key="1">
    <source>
        <dbReference type="EMBL" id="KAH7916785.1"/>
    </source>
</evidence>
<name>A0ACB8ATG4_9AGAM</name>
<dbReference type="EMBL" id="MU267589">
    <property type="protein sequence ID" value="KAH7916785.1"/>
    <property type="molecule type" value="Genomic_DNA"/>
</dbReference>
<evidence type="ECO:0000313" key="2">
    <source>
        <dbReference type="Proteomes" id="UP000790377"/>
    </source>
</evidence>
<dbReference type="Proteomes" id="UP000790377">
    <property type="component" value="Unassembled WGS sequence"/>
</dbReference>
<proteinExistence type="predicted"/>
<comment type="caution">
    <text evidence="1">The sequence shown here is derived from an EMBL/GenBank/DDBJ whole genome shotgun (WGS) entry which is preliminary data.</text>
</comment>
<sequence length="336" mass="37715">MATSTDTIISLNGSVSKKPRRSHEPKESDETTNERTSPIKEKKKKKKDKDKDKDKDKEHVKISVQDSQPTEDDTNTHKKKRKKEKETLVAVEHVVPGEQSERPSILSILDTCRFLTQVQSGVADGITHKRRKRKNRGPEEEKHVDPEASIEPGPAINSEAIDTADNSRKHKKRKRQERGNEGDDVDESTHPPKQTKKKRKHDDSPYPDPADDTALPDQNPLSYAFISFSDPSNWKFNKAKQNWLIRNAWVEETVPDKYVPLLARYLADVKGGARDKLIEFCNSVLVSVPPAGESTPAPTTPLVPGDDQLVGAKESRARILLDALAKATQMLDDKIS</sequence>
<accession>A0ACB8ATG4</accession>
<keyword evidence="2" id="KW-1185">Reference proteome</keyword>
<reference evidence="1" key="1">
    <citation type="journal article" date="2021" name="New Phytol.">
        <title>Evolutionary innovations through gain and loss of genes in the ectomycorrhizal Boletales.</title>
        <authorList>
            <person name="Wu G."/>
            <person name="Miyauchi S."/>
            <person name="Morin E."/>
            <person name="Kuo A."/>
            <person name="Drula E."/>
            <person name="Varga T."/>
            <person name="Kohler A."/>
            <person name="Feng B."/>
            <person name="Cao Y."/>
            <person name="Lipzen A."/>
            <person name="Daum C."/>
            <person name="Hundley H."/>
            <person name="Pangilinan J."/>
            <person name="Johnson J."/>
            <person name="Barry K."/>
            <person name="LaButti K."/>
            <person name="Ng V."/>
            <person name="Ahrendt S."/>
            <person name="Min B."/>
            <person name="Choi I.G."/>
            <person name="Park H."/>
            <person name="Plett J.M."/>
            <person name="Magnuson J."/>
            <person name="Spatafora J.W."/>
            <person name="Nagy L.G."/>
            <person name="Henrissat B."/>
            <person name="Grigoriev I.V."/>
            <person name="Yang Z.L."/>
            <person name="Xu J."/>
            <person name="Martin F.M."/>
        </authorList>
    </citation>
    <scope>NUCLEOTIDE SEQUENCE</scope>
    <source>
        <strain evidence="1">ATCC 28755</strain>
    </source>
</reference>
<protein>
    <submittedName>
        <fullName evidence="1">Uncharacterized protein</fullName>
    </submittedName>
</protein>